<gene>
    <name evidence="1" type="ORF">D1114_07215</name>
</gene>
<protein>
    <submittedName>
        <fullName evidence="1">Uncharacterized protein</fullName>
    </submittedName>
</protein>
<evidence type="ECO:0000313" key="2">
    <source>
        <dbReference type="Proteomes" id="UP000266305"/>
    </source>
</evidence>
<dbReference type="RefSeq" id="WP_118999718.1">
    <property type="nucleotide sequence ID" value="NZ_QWGP01000005.1"/>
</dbReference>
<reference evidence="1 2" key="1">
    <citation type="submission" date="2018-08" db="EMBL/GenBank/DDBJ databases">
        <title>Draft genome sequence of Rhodobacter sphaeroides FY.</title>
        <authorList>
            <person name="Rayyan A."/>
            <person name="Meyer T.E."/>
            <person name="Kyndt J.A."/>
        </authorList>
    </citation>
    <scope>NUCLEOTIDE SEQUENCE [LARGE SCALE GENOMIC DNA]</scope>
    <source>
        <strain evidence="1 2">FY</strain>
    </source>
</reference>
<comment type="caution">
    <text evidence="1">The sequence shown here is derived from an EMBL/GenBank/DDBJ whole genome shotgun (WGS) entry which is preliminary data.</text>
</comment>
<sequence length="141" mass="15841">MSALDDLRENDISLDRIVWIGGTVGGFSDDDFFEDVILELCDRETTMRIHESVPPLWGMPELATDDEESWLEAAAQNDINGFLVQASTPIPKYFKDGCGFMSSWGYTAHTWIYVARPEDAVGLAVEWRNALHDAKKAEAQQ</sequence>
<proteinExistence type="predicted"/>
<dbReference type="EMBL" id="QWGP01000005">
    <property type="protein sequence ID" value="RHZ96491.1"/>
    <property type="molecule type" value="Genomic_DNA"/>
</dbReference>
<dbReference type="Proteomes" id="UP000266305">
    <property type="component" value="Unassembled WGS sequence"/>
</dbReference>
<evidence type="ECO:0000313" key="1">
    <source>
        <dbReference type="EMBL" id="RHZ96491.1"/>
    </source>
</evidence>
<organism evidence="1 2">
    <name type="scientific">Cereibacter sphaeroides</name>
    <name type="common">Rhodobacter sphaeroides</name>
    <dbReference type="NCBI Taxonomy" id="1063"/>
    <lineage>
        <taxon>Bacteria</taxon>
        <taxon>Pseudomonadati</taxon>
        <taxon>Pseudomonadota</taxon>
        <taxon>Alphaproteobacteria</taxon>
        <taxon>Rhodobacterales</taxon>
        <taxon>Paracoccaceae</taxon>
        <taxon>Cereibacter</taxon>
    </lineage>
</organism>
<name>A0AAX1UNP1_CERSP</name>
<accession>A0AAX1UNP1</accession>
<dbReference type="AlphaFoldDB" id="A0AAX1UNP1"/>